<dbReference type="STRING" id="34720.A0A151K3J9"/>
<gene>
    <name evidence="1" type="ORF">ALC56_00038</name>
</gene>
<organism evidence="1 2">
    <name type="scientific">Trachymyrmex septentrionalis</name>
    <dbReference type="NCBI Taxonomy" id="34720"/>
    <lineage>
        <taxon>Eukaryota</taxon>
        <taxon>Metazoa</taxon>
        <taxon>Ecdysozoa</taxon>
        <taxon>Arthropoda</taxon>
        <taxon>Hexapoda</taxon>
        <taxon>Insecta</taxon>
        <taxon>Pterygota</taxon>
        <taxon>Neoptera</taxon>
        <taxon>Endopterygota</taxon>
        <taxon>Hymenoptera</taxon>
        <taxon>Apocrita</taxon>
        <taxon>Aculeata</taxon>
        <taxon>Formicoidea</taxon>
        <taxon>Formicidae</taxon>
        <taxon>Myrmicinae</taxon>
        <taxon>Trachymyrmex</taxon>
    </lineage>
</organism>
<keyword evidence="2" id="KW-1185">Reference proteome</keyword>
<name>A0A151K3J9_9HYME</name>
<reference evidence="1 2" key="1">
    <citation type="submission" date="2016-03" db="EMBL/GenBank/DDBJ databases">
        <title>Trachymyrmex septentrionalis WGS genome.</title>
        <authorList>
            <person name="Nygaard S."/>
            <person name="Hu H."/>
            <person name="Boomsma J."/>
            <person name="Zhang G."/>
        </authorList>
    </citation>
    <scope>NUCLEOTIDE SEQUENCE [LARGE SCALE GENOMIC DNA]</scope>
    <source>
        <strain evidence="1">Tsep2-gDNA-1</strain>
        <tissue evidence="1">Whole body</tissue>
    </source>
</reference>
<evidence type="ECO:0000313" key="1">
    <source>
        <dbReference type="EMBL" id="KYN50662.1"/>
    </source>
</evidence>
<accession>A0A151K3J9</accession>
<dbReference type="AlphaFoldDB" id="A0A151K3J9"/>
<protein>
    <submittedName>
        <fullName evidence="1">Uncharacterized protein</fullName>
    </submittedName>
</protein>
<dbReference type="Proteomes" id="UP000078541">
    <property type="component" value="Unassembled WGS sequence"/>
</dbReference>
<sequence length="68" mass="7576">MHYDINVSISLQVQPVAELSELSRRGCDGRQVELAPANIRSGTLRRSGSLRFHQNIVSLLPFLVDSNI</sequence>
<evidence type="ECO:0000313" key="2">
    <source>
        <dbReference type="Proteomes" id="UP000078541"/>
    </source>
</evidence>
<comment type="caution">
    <text evidence="1">The sequence shown here is derived from an EMBL/GenBank/DDBJ whole genome shotgun (WGS) entry which is preliminary data.</text>
</comment>
<dbReference type="EMBL" id="LKEZ01003145">
    <property type="protein sequence ID" value="KYN50662.1"/>
    <property type="molecule type" value="Genomic_DNA"/>
</dbReference>
<proteinExistence type="predicted"/>